<comment type="function">
    <text evidence="1">Is involved in generating a small heat-stable compound (Nod), an acylated oligomer of N-acetylglucosamine, that stimulates mitosis in various plant protoplasts.</text>
</comment>
<evidence type="ECO:0000256" key="1">
    <source>
        <dbReference type="ARBA" id="ARBA00003236"/>
    </source>
</evidence>
<dbReference type="InterPro" id="IPR002509">
    <property type="entry name" value="NODB_dom"/>
</dbReference>
<dbReference type="Gene3D" id="3.20.20.370">
    <property type="entry name" value="Glycoside hydrolase/deacetylase"/>
    <property type="match status" value="1"/>
</dbReference>
<dbReference type="Proteomes" id="UP000193900">
    <property type="component" value="Unassembled WGS sequence"/>
</dbReference>
<evidence type="ECO:0000313" key="8">
    <source>
        <dbReference type="EMBL" id="SLN74347.1"/>
    </source>
</evidence>
<gene>
    <name evidence="8" type="ORF">ROA7023_03791</name>
</gene>
<keyword evidence="9" id="KW-1185">Reference proteome</keyword>
<dbReference type="PANTHER" id="PTHR34216:SF3">
    <property type="entry name" value="POLY-BETA-1,6-N-ACETYL-D-GLUCOSAMINE N-DEACETYLASE"/>
    <property type="match status" value="1"/>
</dbReference>
<dbReference type="PANTHER" id="PTHR34216">
    <property type="match status" value="1"/>
</dbReference>
<comment type="subcellular location">
    <subcellularLocation>
        <location evidence="2">Secreted</location>
    </subcellularLocation>
</comment>
<dbReference type="Pfam" id="PF01522">
    <property type="entry name" value="Polysacc_deac_1"/>
    <property type="match status" value="1"/>
</dbReference>
<evidence type="ECO:0000256" key="3">
    <source>
        <dbReference type="ARBA" id="ARBA00010973"/>
    </source>
</evidence>
<dbReference type="InterPro" id="IPR011330">
    <property type="entry name" value="Glyco_hydro/deAcase_b/a-brl"/>
</dbReference>
<protein>
    <recommendedName>
        <fullName evidence="4">Chitooligosaccharide deacetylase</fullName>
    </recommendedName>
    <alternativeName>
        <fullName evidence="6">Nodulation protein B</fullName>
    </alternativeName>
</protein>
<feature type="domain" description="NodB homology" evidence="7">
    <location>
        <begin position="64"/>
        <end position="228"/>
    </location>
</feature>
<dbReference type="InterPro" id="IPR051398">
    <property type="entry name" value="Polysacch_Deacetylase"/>
</dbReference>
<dbReference type="EMBL" id="FWFZ01000030">
    <property type="protein sequence ID" value="SLN74347.1"/>
    <property type="molecule type" value="Genomic_DNA"/>
</dbReference>
<dbReference type="OrthoDB" id="9782872at2"/>
<dbReference type="GO" id="GO:0005975">
    <property type="term" value="P:carbohydrate metabolic process"/>
    <property type="evidence" value="ECO:0007669"/>
    <property type="project" value="InterPro"/>
</dbReference>
<dbReference type="GO" id="GO:0005576">
    <property type="term" value="C:extracellular region"/>
    <property type="evidence" value="ECO:0007669"/>
    <property type="project" value="UniProtKB-SubCell"/>
</dbReference>
<name>A0A1Y5U1C0_9RHOB</name>
<evidence type="ECO:0000256" key="4">
    <source>
        <dbReference type="ARBA" id="ARBA00020071"/>
    </source>
</evidence>
<dbReference type="PROSITE" id="PS51677">
    <property type="entry name" value="NODB"/>
    <property type="match status" value="1"/>
</dbReference>
<dbReference type="SUPFAM" id="SSF88713">
    <property type="entry name" value="Glycoside hydrolase/deacetylase"/>
    <property type="match status" value="1"/>
</dbReference>
<organism evidence="8 9">
    <name type="scientific">Roseisalinus antarcticus</name>
    <dbReference type="NCBI Taxonomy" id="254357"/>
    <lineage>
        <taxon>Bacteria</taxon>
        <taxon>Pseudomonadati</taxon>
        <taxon>Pseudomonadota</taxon>
        <taxon>Alphaproteobacteria</taxon>
        <taxon>Rhodobacterales</taxon>
        <taxon>Roseobacteraceae</taxon>
        <taxon>Roseisalinus</taxon>
    </lineage>
</organism>
<reference evidence="8 9" key="1">
    <citation type="submission" date="2017-03" db="EMBL/GenBank/DDBJ databases">
        <authorList>
            <person name="Afonso C.L."/>
            <person name="Miller P.J."/>
            <person name="Scott M.A."/>
            <person name="Spackman E."/>
            <person name="Goraichik I."/>
            <person name="Dimitrov K.M."/>
            <person name="Suarez D.L."/>
            <person name="Swayne D.E."/>
        </authorList>
    </citation>
    <scope>NUCLEOTIDE SEQUENCE [LARGE SCALE GENOMIC DNA]</scope>
    <source>
        <strain evidence="8 9">CECT 7023</strain>
    </source>
</reference>
<evidence type="ECO:0000256" key="6">
    <source>
        <dbReference type="ARBA" id="ARBA00032976"/>
    </source>
</evidence>
<accession>A0A1Y5U1C0</accession>
<keyword evidence="5" id="KW-0732">Signal</keyword>
<dbReference type="AlphaFoldDB" id="A0A1Y5U1C0"/>
<dbReference type="GO" id="GO:0016810">
    <property type="term" value="F:hydrolase activity, acting on carbon-nitrogen (but not peptide) bonds"/>
    <property type="evidence" value="ECO:0007669"/>
    <property type="project" value="InterPro"/>
</dbReference>
<dbReference type="RefSeq" id="WP_085880537.1">
    <property type="nucleotide sequence ID" value="NZ_FWFZ01000030.1"/>
</dbReference>
<evidence type="ECO:0000256" key="2">
    <source>
        <dbReference type="ARBA" id="ARBA00004613"/>
    </source>
</evidence>
<evidence type="ECO:0000313" key="9">
    <source>
        <dbReference type="Proteomes" id="UP000193900"/>
    </source>
</evidence>
<evidence type="ECO:0000259" key="7">
    <source>
        <dbReference type="PROSITE" id="PS51677"/>
    </source>
</evidence>
<comment type="similarity">
    <text evidence="3">Belongs to the polysaccharide deacetylase family.</text>
</comment>
<proteinExistence type="inferred from homology"/>
<dbReference type="CDD" id="cd10918">
    <property type="entry name" value="CE4_NodB_like_5s_6s"/>
    <property type="match status" value="1"/>
</dbReference>
<evidence type="ECO:0000256" key="5">
    <source>
        <dbReference type="ARBA" id="ARBA00022729"/>
    </source>
</evidence>
<sequence>MIEAVRHSLAAGAALRVVNYHNTPAVRAAQFDADFAALAERYGPVTEDMLADYLATGAWPGGRPGVIPAFYNGYRNNFDVARPLLEKHGLIGWFFAVPGFTHCPIPDQAAFAARRTIRLVPDEYADGRAALSWDEMQQMDEGGHVIASHTRTHTRVELDDSDALWPEIVGAQDEFAARLGHPVRSFAWLFGGRYGETELADRAVDAAGYEFLFSNLAVQRLPGVGQAE</sequence>